<comment type="caution">
    <text evidence="2">The sequence shown here is derived from an EMBL/GenBank/DDBJ whole genome shotgun (WGS) entry which is preliminary data.</text>
</comment>
<dbReference type="EMBL" id="CAOQHR010000001">
    <property type="protein sequence ID" value="CAI6226344.1"/>
    <property type="molecule type" value="Genomic_DNA"/>
</dbReference>
<dbReference type="Proteomes" id="UP001152607">
    <property type="component" value="Unassembled WGS sequence"/>
</dbReference>
<keyword evidence="1" id="KW-0472">Membrane</keyword>
<organism evidence="2 3">
    <name type="scientific">Periconia digitata</name>
    <dbReference type="NCBI Taxonomy" id="1303443"/>
    <lineage>
        <taxon>Eukaryota</taxon>
        <taxon>Fungi</taxon>
        <taxon>Dikarya</taxon>
        <taxon>Ascomycota</taxon>
        <taxon>Pezizomycotina</taxon>
        <taxon>Dothideomycetes</taxon>
        <taxon>Pleosporomycetidae</taxon>
        <taxon>Pleosporales</taxon>
        <taxon>Massarineae</taxon>
        <taxon>Periconiaceae</taxon>
        <taxon>Periconia</taxon>
    </lineage>
</organism>
<keyword evidence="3" id="KW-1185">Reference proteome</keyword>
<protein>
    <submittedName>
        <fullName evidence="2">Uncharacterized protein</fullName>
    </submittedName>
</protein>
<keyword evidence="1" id="KW-1133">Transmembrane helix</keyword>
<name>A0A9W4U288_9PLEO</name>
<dbReference type="AlphaFoldDB" id="A0A9W4U288"/>
<evidence type="ECO:0000256" key="1">
    <source>
        <dbReference type="SAM" id="Phobius"/>
    </source>
</evidence>
<accession>A0A9W4U288</accession>
<feature type="transmembrane region" description="Helical" evidence="1">
    <location>
        <begin position="52"/>
        <end position="78"/>
    </location>
</feature>
<evidence type="ECO:0000313" key="2">
    <source>
        <dbReference type="EMBL" id="CAI6226344.1"/>
    </source>
</evidence>
<gene>
    <name evidence="2" type="ORF">PDIGIT_LOCUS40</name>
</gene>
<keyword evidence="1" id="KW-0812">Transmembrane</keyword>
<evidence type="ECO:0000313" key="3">
    <source>
        <dbReference type="Proteomes" id="UP001152607"/>
    </source>
</evidence>
<proteinExistence type="predicted"/>
<reference evidence="2" key="1">
    <citation type="submission" date="2023-01" db="EMBL/GenBank/DDBJ databases">
        <authorList>
            <person name="Van Ghelder C."/>
            <person name="Rancurel C."/>
        </authorList>
    </citation>
    <scope>NUCLEOTIDE SEQUENCE</scope>
    <source>
        <strain evidence="2">CNCM I-4278</strain>
    </source>
</reference>
<sequence length="87" mass="10320">MLELTRLICKIYTVHPSVTEYPSYRTNLPVLRLWDETNLPFNIFKRQISQALYLDLVSSLFIPTIINSLLLRCVLPLFTKVYLFKRD</sequence>